<dbReference type="EMBL" id="AQHV01000014">
    <property type="protein sequence ID" value="KKB53859.1"/>
    <property type="molecule type" value="Genomic_DNA"/>
</dbReference>
<evidence type="ECO:0000256" key="2">
    <source>
        <dbReference type="ARBA" id="ARBA00022679"/>
    </source>
</evidence>
<organism evidence="8 9">
    <name type="scientific">Parabacteroides goldsteinii DSM 19448 = WAL 12034</name>
    <dbReference type="NCBI Taxonomy" id="927665"/>
    <lineage>
        <taxon>Bacteria</taxon>
        <taxon>Pseudomonadati</taxon>
        <taxon>Bacteroidota</taxon>
        <taxon>Bacteroidia</taxon>
        <taxon>Bacteroidales</taxon>
        <taxon>Tannerellaceae</taxon>
        <taxon>Parabacteroides</taxon>
    </lineage>
</organism>
<keyword evidence="4" id="KW-1133">Transmembrane helix</keyword>
<dbReference type="STRING" id="927665.HMPREF1535_03412"/>
<keyword evidence="7" id="KW-0325">Glycoprotein</keyword>
<reference evidence="8 9" key="1">
    <citation type="submission" date="2013-04" db="EMBL/GenBank/DDBJ databases">
        <title>The Genome Sequence of Parabacteroides goldsteinii DSM 19448.</title>
        <authorList>
            <consortium name="The Broad Institute Genomics Platform"/>
            <person name="Earl A."/>
            <person name="Ward D."/>
            <person name="Feldgarden M."/>
            <person name="Gevers D."/>
            <person name="Martens E."/>
            <person name="Sakamoto M."/>
            <person name="Benno Y."/>
            <person name="Song Y."/>
            <person name="Liu C."/>
            <person name="Lee J."/>
            <person name="Bolanos M."/>
            <person name="Vaisanen M.L."/>
            <person name="Finegold S.M."/>
            <person name="Walker B."/>
            <person name="Young S."/>
            <person name="Zeng Q."/>
            <person name="Gargeya S."/>
            <person name="Fitzgerald M."/>
            <person name="Haas B."/>
            <person name="Abouelleil A."/>
            <person name="Allen A.W."/>
            <person name="Alvarado L."/>
            <person name="Arachchi H.M."/>
            <person name="Berlin A.M."/>
            <person name="Chapman S.B."/>
            <person name="Gainer-Dewar J."/>
            <person name="Goldberg J."/>
            <person name="Griggs A."/>
            <person name="Gujja S."/>
            <person name="Hansen M."/>
            <person name="Howarth C."/>
            <person name="Imamovic A."/>
            <person name="Ireland A."/>
            <person name="Larimer J."/>
            <person name="McCowan C."/>
            <person name="Murphy C."/>
            <person name="Pearson M."/>
            <person name="Poon T.W."/>
            <person name="Priest M."/>
            <person name="Roberts A."/>
            <person name="Saif S."/>
            <person name="Shea T."/>
            <person name="Sisk P."/>
            <person name="Sykes S."/>
            <person name="Wortman J."/>
            <person name="Nusbaum C."/>
            <person name="Birren B."/>
        </authorList>
    </citation>
    <scope>NUCLEOTIDE SEQUENCE [LARGE SCALE GENOMIC DNA]</scope>
    <source>
        <strain evidence="8 9">DSM 19448</strain>
    </source>
</reference>
<keyword evidence="6" id="KW-0472">Membrane</keyword>
<evidence type="ECO:0000256" key="1">
    <source>
        <dbReference type="ARBA" id="ARBA00004323"/>
    </source>
</evidence>
<comment type="caution">
    <text evidence="8">The sequence shown here is derived from an EMBL/GenBank/DDBJ whole genome shotgun (WGS) entry which is preliminary data.</text>
</comment>
<evidence type="ECO:0000256" key="3">
    <source>
        <dbReference type="ARBA" id="ARBA00022692"/>
    </source>
</evidence>
<evidence type="ECO:0008006" key="10">
    <source>
        <dbReference type="Google" id="ProtNLM"/>
    </source>
</evidence>
<dbReference type="HOGENOM" id="CLU_094945_2_0_10"/>
<protein>
    <recommendedName>
        <fullName evidence="10">Sulfotransferase family protein</fullName>
    </recommendedName>
</protein>
<dbReference type="InterPro" id="IPR018011">
    <property type="entry name" value="Carb_sulfotrans_8-10"/>
</dbReference>
<name>A0A0F5J7U0_9BACT</name>
<evidence type="ECO:0000313" key="9">
    <source>
        <dbReference type="Proteomes" id="UP000033047"/>
    </source>
</evidence>
<dbReference type="PATRIC" id="fig|927665.4.peg.3505"/>
<evidence type="ECO:0000256" key="4">
    <source>
        <dbReference type="ARBA" id="ARBA00022989"/>
    </source>
</evidence>
<comment type="subcellular location">
    <subcellularLocation>
        <location evidence="1">Golgi apparatus membrane</location>
        <topology evidence="1">Single-pass type II membrane protein</topology>
    </subcellularLocation>
</comment>
<dbReference type="GO" id="GO:0016020">
    <property type="term" value="C:membrane"/>
    <property type="evidence" value="ECO:0007669"/>
    <property type="project" value="InterPro"/>
</dbReference>
<evidence type="ECO:0000313" key="8">
    <source>
        <dbReference type="EMBL" id="KKB53859.1"/>
    </source>
</evidence>
<dbReference type="GO" id="GO:0008146">
    <property type="term" value="F:sulfotransferase activity"/>
    <property type="evidence" value="ECO:0007669"/>
    <property type="project" value="InterPro"/>
</dbReference>
<dbReference type="InterPro" id="IPR005331">
    <property type="entry name" value="Sulfotransferase"/>
</dbReference>
<dbReference type="RefSeq" id="WP_046146881.1">
    <property type="nucleotide sequence ID" value="NZ_KQ033913.1"/>
</dbReference>
<keyword evidence="3" id="KW-0812">Transmembrane</keyword>
<keyword evidence="5" id="KW-0333">Golgi apparatus</keyword>
<dbReference type="Proteomes" id="UP000033047">
    <property type="component" value="Unassembled WGS sequence"/>
</dbReference>
<sequence length="256" mass="30845">MLIKVNGGGGGNSLNQKKLSKKIQRIYRQAFVYFLWIRKWGRAPRKFIIDTDRKLVYLNNPKVACSSIKKSMFGDQPDIHDFVNPYTEWELNRETGRYYKFTFVRNPYKRLISCFEDKCIQHPDDICWDSYLFCGLLRIRDFNQFVYRIFLLPGCLAEPHFAGQYLLVYDRRGKCQVDYIGKVEHIKEEYEPIRERFNLLPLPHMNRAASLTGRCWMDYYTPFTAWLVYRKYKKDFIAFGYEDEYRKLKEYLKGKK</sequence>
<keyword evidence="2" id="KW-0808">Transferase</keyword>
<accession>A0A0F5J7U0</accession>
<gene>
    <name evidence="8" type="ORF">HMPREF1535_03412</name>
</gene>
<evidence type="ECO:0000256" key="5">
    <source>
        <dbReference type="ARBA" id="ARBA00023034"/>
    </source>
</evidence>
<evidence type="ECO:0000256" key="7">
    <source>
        <dbReference type="ARBA" id="ARBA00023180"/>
    </source>
</evidence>
<proteinExistence type="predicted"/>
<dbReference type="Pfam" id="PF03567">
    <property type="entry name" value="Sulfotransfer_2"/>
    <property type="match status" value="1"/>
</dbReference>
<dbReference type="GO" id="GO:0016051">
    <property type="term" value="P:carbohydrate biosynthetic process"/>
    <property type="evidence" value="ECO:0007669"/>
    <property type="project" value="InterPro"/>
</dbReference>
<dbReference type="AlphaFoldDB" id="A0A0F5J7U0"/>
<evidence type="ECO:0000256" key="6">
    <source>
        <dbReference type="ARBA" id="ARBA00023136"/>
    </source>
</evidence>
<dbReference type="PANTHER" id="PTHR12137">
    <property type="entry name" value="CARBOHYDRATE SULFOTRANSFERASE"/>
    <property type="match status" value="1"/>
</dbReference>
<dbReference type="PANTHER" id="PTHR12137:SF54">
    <property type="entry name" value="CARBOHYDRATE SULFOTRANSFERASE"/>
    <property type="match status" value="1"/>
</dbReference>